<reference evidence="2 3" key="1">
    <citation type="submission" date="2020-11" db="EMBL/GenBank/DDBJ databases">
        <title>Treponema Peruensis nv. sp., first commensal Treponema isolated from human feces.</title>
        <authorList>
            <person name="Belkhou C."/>
            <person name="Raes J."/>
        </authorList>
    </citation>
    <scope>NUCLEOTIDE SEQUENCE [LARGE SCALE GENOMIC DNA]</scope>
    <source>
        <strain evidence="2 3">RCC2812</strain>
    </source>
</reference>
<dbReference type="RefSeq" id="WP_198442029.1">
    <property type="nucleotide sequence ID" value="NZ_CBCSHE010000001.1"/>
</dbReference>
<keyword evidence="1" id="KW-0472">Membrane</keyword>
<organism evidence="2 3">
    <name type="scientific">Treponema peruense</name>
    <dbReference type="NCBI Taxonomy" id="2787628"/>
    <lineage>
        <taxon>Bacteria</taxon>
        <taxon>Pseudomonadati</taxon>
        <taxon>Spirochaetota</taxon>
        <taxon>Spirochaetia</taxon>
        <taxon>Spirochaetales</taxon>
        <taxon>Treponemataceae</taxon>
        <taxon>Treponema</taxon>
    </lineage>
</organism>
<keyword evidence="3" id="KW-1185">Reference proteome</keyword>
<dbReference type="EMBL" id="CP064936">
    <property type="protein sequence ID" value="QQA00195.1"/>
    <property type="molecule type" value="Genomic_DNA"/>
</dbReference>
<keyword evidence="1" id="KW-0812">Transmembrane</keyword>
<evidence type="ECO:0000256" key="1">
    <source>
        <dbReference type="SAM" id="Phobius"/>
    </source>
</evidence>
<sequence>MDILENETDGYPADEENIVFHYKRGSFRNRENEIYRNLATGKTKTSKGLFRTLVATKGNRMMFFALLMCTALCFIIFILSSRSGSDKIGTALCDLSAFSFEGKVYASLSVKSEEKVLVSASFEAVNTDGAVCDKFLSQGEFSSGQDGFLRASFNDYDVAVVKCTVSSSGESAELSVSVEAR</sequence>
<dbReference type="KEGG" id="tper:IWA51_07870"/>
<feature type="transmembrane region" description="Helical" evidence="1">
    <location>
        <begin position="61"/>
        <end position="79"/>
    </location>
</feature>
<evidence type="ECO:0000313" key="2">
    <source>
        <dbReference type="EMBL" id="QQA00195.1"/>
    </source>
</evidence>
<gene>
    <name evidence="2" type="ORF">IWA51_07870</name>
</gene>
<dbReference type="Proteomes" id="UP000595224">
    <property type="component" value="Chromosome"/>
</dbReference>
<protein>
    <submittedName>
        <fullName evidence="2">Uncharacterized protein</fullName>
    </submittedName>
</protein>
<proteinExistence type="predicted"/>
<dbReference type="AlphaFoldDB" id="A0A7T3RBR4"/>
<accession>A0A7T3RBR4</accession>
<name>A0A7T3RBR4_9SPIR</name>
<keyword evidence="1" id="KW-1133">Transmembrane helix</keyword>
<evidence type="ECO:0000313" key="3">
    <source>
        <dbReference type="Proteomes" id="UP000595224"/>
    </source>
</evidence>